<dbReference type="Proteomes" id="UP000682739">
    <property type="component" value="Chromosome"/>
</dbReference>
<evidence type="ECO:0000313" key="3">
    <source>
        <dbReference type="Proteomes" id="UP000682739"/>
    </source>
</evidence>
<dbReference type="RefSeq" id="WP_208832714.1">
    <property type="nucleotide sequence ID" value="NZ_CP072110.1"/>
</dbReference>
<sequence length="316" mass="35793">MKVPESLLKTPEEKQFNSALIIGLMLVVSLSILTAYLFFAYGQVSPSEIGQIGEYFGGWLTPLLLAFMVVLLIFSLRFQIHELRLARASIIESASVQSRVAESQEQLLSRTHTNFEIESGAKGLISLVEQSDEILRTKVNVYVDIINFDNKLPHETRLLNVIDSWNLDLEHGKIFDMKVRHSRDAKVISKYLHNIHHEIYICQTLAKNRGWSYISPYVKSIAEHIEALVTLHKVNLVTEKEIWLVKQAVLSLYDKLGHIKGGEVLVGGDIIARLIKDRFEELIEFIPTPPAFAKEAEALLEGSKEVTKDVKKATLF</sequence>
<gene>
    <name evidence="2" type="ORF">J1N51_04105</name>
</gene>
<dbReference type="KEGG" id="psym:J1N51_04105"/>
<feature type="transmembrane region" description="Helical" evidence="1">
    <location>
        <begin position="59"/>
        <end position="78"/>
    </location>
</feature>
<keyword evidence="3" id="KW-1185">Reference proteome</keyword>
<organism evidence="2 3">
    <name type="scientific">Psychrosphaera ytuae</name>
    <dbReference type="NCBI Taxonomy" id="2820710"/>
    <lineage>
        <taxon>Bacteria</taxon>
        <taxon>Pseudomonadati</taxon>
        <taxon>Pseudomonadota</taxon>
        <taxon>Gammaproteobacteria</taxon>
        <taxon>Alteromonadales</taxon>
        <taxon>Pseudoalteromonadaceae</taxon>
        <taxon>Psychrosphaera</taxon>
    </lineage>
</organism>
<protein>
    <submittedName>
        <fullName evidence="2">Uncharacterized protein</fullName>
    </submittedName>
</protein>
<dbReference type="EMBL" id="CP072110">
    <property type="protein sequence ID" value="QTH64660.1"/>
    <property type="molecule type" value="Genomic_DNA"/>
</dbReference>
<accession>A0A975DFG1</accession>
<feature type="transmembrane region" description="Helical" evidence="1">
    <location>
        <begin position="20"/>
        <end position="39"/>
    </location>
</feature>
<dbReference type="AlphaFoldDB" id="A0A975DFG1"/>
<reference evidence="2" key="1">
    <citation type="submission" date="2021-03" db="EMBL/GenBank/DDBJ databases">
        <title>Description of Psychrosphaera ytuae sp. nov. isolated from deep sea sediment of South China Sea.</title>
        <authorList>
            <person name="Zhang J."/>
            <person name="Xu X.-D."/>
        </authorList>
    </citation>
    <scope>NUCLEOTIDE SEQUENCE</scope>
    <source>
        <strain evidence="2">MTZ26</strain>
    </source>
</reference>
<evidence type="ECO:0000313" key="2">
    <source>
        <dbReference type="EMBL" id="QTH64660.1"/>
    </source>
</evidence>
<keyword evidence="1" id="KW-0812">Transmembrane</keyword>
<keyword evidence="1" id="KW-1133">Transmembrane helix</keyword>
<proteinExistence type="predicted"/>
<evidence type="ECO:0000256" key="1">
    <source>
        <dbReference type="SAM" id="Phobius"/>
    </source>
</evidence>
<keyword evidence="1" id="KW-0472">Membrane</keyword>
<name>A0A975DFG1_9GAMM</name>